<sequence length="75" mass="8078">MALIESTRARLHPTPAERLALALATGISVGVAERMARRAQRLTDACTASDAAALEDVAATHRDREHARAYLLGIR</sequence>
<evidence type="ECO:0000313" key="1">
    <source>
        <dbReference type="EMBL" id="TQN00322.1"/>
    </source>
</evidence>
<proteinExistence type="predicted"/>
<accession>A0A4Y3UIH0</accession>
<dbReference type="AlphaFoldDB" id="A0A4Y3UIH0"/>
<organism evidence="1 2">
    <name type="scientific">Microbacterium lacticum</name>
    <dbReference type="NCBI Taxonomy" id="33885"/>
    <lineage>
        <taxon>Bacteria</taxon>
        <taxon>Bacillati</taxon>
        <taxon>Actinomycetota</taxon>
        <taxon>Actinomycetes</taxon>
        <taxon>Micrococcales</taxon>
        <taxon>Microbacteriaceae</taxon>
        <taxon>Microbacterium</taxon>
    </lineage>
</organism>
<dbReference type="EMBL" id="VFPS01000001">
    <property type="protein sequence ID" value="TQN00322.1"/>
    <property type="molecule type" value="Genomic_DNA"/>
</dbReference>
<name>A0A4Y3UIH0_9MICO</name>
<comment type="caution">
    <text evidence="1">The sequence shown here is derived from an EMBL/GenBank/DDBJ whole genome shotgun (WGS) entry which is preliminary data.</text>
</comment>
<dbReference type="Proteomes" id="UP000319804">
    <property type="component" value="Unassembled WGS sequence"/>
</dbReference>
<keyword evidence="2" id="KW-1185">Reference proteome</keyword>
<gene>
    <name evidence="1" type="ORF">FHX68_0400</name>
</gene>
<evidence type="ECO:0000313" key="2">
    <source>
        <dbReference type="Proteomes" id="UP000319804"/>
    </source>
</evidence>
<dbReference type="RefSeq" id="WP_141379988.1">
    <property type="nucleotide sequence ID" value="NZ_BJNA01000013.1"/>
</dbReference>
<protein>
    <submittedName>
        <fullName evidence="1">Uncharacterized protein</fullName>
    </submittedName>
</protein>
<reference evidence="1 2" key="1">
    <citation type="submission" date="2019-06" db="EMBL/GenBank/DDBJ databases">
        <title>Sequencing the genomes of 1000 actinobacteria strains.</title>
        <authorList>
            <person name="Klenk H.-P."/>
        </authorList>
    </citation>
    <scope>NUCLEOTIDE SEQUENCE [LARGE SCALE GENOMIC DNA]</scope>
    <source>
        <strain evidence="1 2">DSM 20427</strain>
    </source>
</reference>